<protein>
    <submittedName>
        <fullName evidence="2">Uncharacterized protein</fullName>
    </submittedName>
</protein>
<sequence>MQRPTVQRPALQRPTVQRPALQRIALQRTAPMPMVERRPLDVGGNSGNSMCRPVQQIAERPSVDHPDLALYR</sequence>
<proteinExistence type="predicted"/>
<accession>A0ABS2A8C4</accession>
<evidence type="ECO:0000313" key="2">
    <source>
        <dbReference type="EMBL" id="MBM2615995.1"/>
    </source>
</evidence>
<keyword evidence="3" id="KW-1185">Reference proteome</keyword>
<evidence type="ECO:0000313" key="3">
    <source>
        <dbReference type="Proteomes" id="UP000632138"/>
    </source>
</evidence>
<dbReference type="Proteomes" id="UP000632138">
    <property type="component" value="Unassembled WGS sequence"/>
</dbReference>
<evidence type="ECO:0000256" key="1">
    <source>
        <dbReference type="SAM" id="MobiDB-lite"/>
    </source>
</evidence>
<reference evidence="2 3" key="1">
    <citation type="submission" date="2021-01" db="EMBL/GenBank/DDBJ databases">
        <title>Actinoplanes sp. nov. LDG1-06 isolated from lichen.</title>
        <authorList>
            <person name="Saeng-In P."/>
            <person name="Phongsopitanun W."/>
            <person name="Kanchanasin P."/>
            <person name="Yuki M."/>
            <person name="Kudo T."/>
            <person name="Ohkuma M."/>
            <person name="Tanasupawat S."/>
        </authorList>
    </citation>
    <scope>NUCLEOTIDE SEQUENCE [LARGE SCALE GENOMIC DNA]</scope>
    <source>
        <strain evidence="2 3">LDG1-06</strain>
    </source>
</reference>
<name>A0ABS2A8C4_9ACTN</name>
<dbReference type="EMBL" id="JAENHP010000003">
    <property type="protein sequence ID" value="MBM2615995.1"/>
    <property type="molecule type" value="Genomic_DNA"/>
</dbReference>
<gene>
    <name evidence="2" type="ORF">JIG36_10545</name>
</gene>
<comment type="caution">
    <text evidence="2">The sequence shown here is derived from an EMBL/GenBank/DDBJ whole genome shotgun (WGS) entry which is preliminary data.</text>
</comment>
<feature type="compositionally biased region" description="Basic and acidic residues" evidence="1">
    <location>
        <begin position="61"/>
        <end position="72"/>
    </location>
</feature>
<organism evidence="2 3">
    <name type="scientific">Paractinoplanes ovalisporus</name>
    <dbReference type="NCBI Taxonomy" id="2810368"/>
    <lineage>
        <taxon>Bacteria</taxon>
        <taxon>Bacillati</taxon>
        <taxon>Actinomycetota</taxon>
        <taxon>Actinomycetes</taxon>
        <taxon>Micromonosporales</taxon>
        <taxon>Micromonosporaceae</taxon>
        <taxon>Paractinoplanes</taxon>
    </lineage>
</organism>
<feature type="region of interest" description="Disordered" evidence="1">
    <location>
        <begin position="1"/>
        <end position="72"/>
    </location>
</feature>
<dbReference type="RefSeq" id="WP_203375922.1">
    <property type="nucleotide sequence ID" value="NZ_JAENHP010000003.1"/>
</dbReference>